<gene>
    <name evidence="1" type="ORF">NQZ67_15705</name>
</gene>
<dbReference type="RefSeq" id="WP_257447597.1">
    <property type="nucleotide sequence ID" value="NZ_JANIPJ010000011.1"/>
</dbReference>
<organism evidence="1 2">
    <name type="scientific">Paenibacillus soyae</name>
    <dbReference type="NCBI Taxonomy" id="2969249"/>
    <lineage>
        <taxon>Bacteria</taxon>
        <taxon>Bacillati</taxon>
        <taxon>Bacillota</taxon>
        <taxon>Bacilli</taxon>
        <taxon>Bacillales</taxon>
        <taxon>Paenibacillaceae</taxon>
        <taxon>Paenibacillus</taxon>
    </lineage>
</organism>
<sequence>MVKWELKQRYDEQGTKFKAVIGRYAELLTRAQAKVSGLQAEYEALMQREFQSGADMSVEKAITRSMIVEAQKEAEVAALEYTKVQDYAREAGAAERITIRDLVINWNGPYMTEVRTKELQPIVDRMRAARDAYYNAVLDMYELDERYHAAHYEVQQLEYQDRRPGDGISVHKVIQSMASLPQVNNEDLMDIGKYRKLPAGVDRTKNGGAA</sequence>
<dbReference type="AlphaFoldDB" id="A0A9X2MXN8"/>
<reference evidence="1" key="1">
    <citation type="submission" date="2022-08" db="EMBL/GenBank/DDBJ databases">
        <title>The genomic sequence of strain Paenibacillus sp. SCIV0701.</title>
        <authorList>
            <person name="Zhao H."/>
        </authorList>
    </citation>
    <scope>NUCLEOTIDE SEQUENCE</scope>
    <source>
        <strain evidence="1">SCIV0701</strain>
    </source>
</reference>
<dbReference type="Proteomes" id="UP001141950">
    <property type="component" value="Unassembled WGS sequence"/>
</dbReference>
<dbReference type="EMBL" id="JANIPJ010000011">
    <property type="protein sequence ID" value="MCR2805332.1"/>
    <property type="molecule type" value="Genomic_DNA"/>
</dbReference>
<evidence type="ECO:0000313" key="1">
    <source>
        <dbReference type="EMBL" id="MCR2805332.1"/>
    </source>
</evidence>
<comment type="caution">
    <text evidence="1">The sequence shown here is derived from an EMBL/GenBank/DDBJ whole genome shotgun (WGS) entry which is preliminary data.</text>
</comment>
<evidence type="ECO:0000313" key="2">
    <source>
        <dbReference type="Proteomes" id="UP001141950"/>
    </source>
</evidence>
<accession>A0A9X2MXN8</accession>
<name>A0A9X2MXN8_9BACL</name>
<protein>
    <submittedName>
        <fullName evidence="1">Uncharacterized protein</fullName>
    </submittedName>
</protein>
<proteinExistence type="predicted"/>
<keyword evidence="2" id="KW-1185">Reference proteome</keyword>